<evidence type="ECO:0000256" key="2">
    <source>
        <dbReference type="ARBA" id="ARBA00023125"/>
    </source>
</evidence>
<dbReference type="EMBL" id="BAMD01000062">
    <property type="protein sequence ID" value="GAF04957.1"/>
    <property type="molecule type" value="Genomic_DNA"/>
</dbReference>
<evidence type="ECO:0000313" key="5">
    <source>
        <dbReference type="EMBL" id="GAF04957.1"/>
    </source>
</evidence>
<dbReference type="SMART" id="SM00345">
    <property type="entry name" value="HTH_GNTR"/>
    <property type="match status" value="1"/>
</dbReference>
<dbReference type="InterPro" id="IPR036388">
    <property type="entry name" value="WH-like_DNA-bd_sf"/>
</dbReference>
<dbReference type="eggNOG" id="COG2186">
    <property type="taxonomic scope" value="Bacteria"/>
</dbReference>
<accession>W7Y9D9</accession>
<dbReference type="SMART" id="SM00895">
    <property type="entry name" value="FCD"/>
    <property type="match status" value="1"/>
</dbReference>
<dbReference type="OrthoDB" id="9799482at2"/>
<dbReference type="STRING" id="869213.GCA_000517085_02434"/>
<dbReference type="PRINTS" id="PR00035">
    <property type="entry name" value="HTHGNTR"/>
</dbReference>
<organism evidence="5 6">
    <name type="scientific">Saccharicrinis fermentans DSM 9555 = JCM 21142</name>
    <dbReference type="NCBI Taxonomy" id="869213"/>
    <lineage>
        <taxon>Bacteria</taxon>
        <taxon>Pseudomonadati</taxon>
        <taxon>Bacteroidota</taxon>
        <taxon>Bacteroidia</taxon>
        <taxon>Marinilabiliales</taxon>
        <taxon>Marinilabiliaceae</taxon>
        <taxon>Saccharicrinis</taxon>
    </lineage>
</organism>
<dbReference type="CDD" id="cd07377">
    <property type="entry name" value="WHTH_GntR"/>
    <property type="match status" value="1"/>
</dbReference>
<dbReference type="InterPro" id="IPR036390">
    <property type="entry name" value="WH_DNA-bd_sf"/>
</dbReference>
<dbReference type="RefSeq" id="WP_027472039.1">
    <property type="nucleotide sequence ID" value="NZ_BAMD01000062.1"/>
</dbReference>
<dbReference type="SUPFAM" id="SSF48008">
    <property type="entry name" value="GntR ligand-binding domain-like"/>
    <property type="match status" value="1"/>
</dbReference>
<keyword evidence="3" id="KW-0804">Transcription</keyword>
<reference evidence="5 6" key="1">
    <citation type="journal article" date="2014" name="Genome Announc.">
        <title>Draft Genome Sequence of Cytophaga fermentans JCM 21142T, a Facultative Anaerobe Isolated from Marine Mud.</title>
        <authorList>
            <person name="Starns D."/>
            <person name="Oshima K."/>
            <person name="Suda W."/>
            <person name="Iino T."/>
            <person name="Yuki M."/>
            <person name="Inoue J."/>
            <person name="Kitamura K."/>
            <person name="Iida T."/>
            <person name="Darby A."/>
            <person name="Hattori M."/>
            <person name="Ohkuma M."/>
        </authorList>
    </citation>
    <scope>NUCLEOTIDE SEQUENCE [LARGE SCALE GENOMIC DNA]</scope>
    <source>
        <strain evidence="5 6">JCM 21142</strain>
    </source>
</reference>
<dbReference type="Proteomes" id="UP000019402">
    <property type="component" value="Unassembled WGS sequence"/>
</dbReference>
<evidence type="ECO:0000256" key="1">
    <source>
        <dbReference type="ARBA" id="ARBA00023015"/>
    </source>
</evidence>
<sequence length="234" mass="26561">MELLDNFKAIEVESTVDKIIIQIRGLIVSGYLKPGDKLPSERKLSEKLGIGRAHIREAIKKLEYVGILGTLPQSGVVVTGVDIAAMEGLFSNIMKIDKPDIFSLIETRVMMERFSVQQAAIRRTDEDIIAIQKALDEYNSKSELGLPSENEDFIFHLRIAEACHNSVIKTMLLIILPDIMNVYITEKVCDDERKLKRINEHEAILQEIVNKNGNKAEEHLMEHLHDVVNFSRNI</sequence>
<evidence type="ECO:0000259" key="4">
    <source>
        <dbReference type="PROSITE" id="PS50949"/>
    </source>
</evidence>
<dbReference type="Pfam" id="PF07729">
    <property type="entry name" value="FCD"/>
    <property type="match status" value="1"/>
</dbReference>
<gene>
    <name evidence="5" type="ORF">JCM21142_93680</name>
</gene>
<keyword evidence="1" id="KW-0805">Transcription regulation</keyword>
<dbReference type="PROSITE" id="PS50949">
    <property type="entry name" value="HTH_GNTR"/>
    <property type="match status" value="1"/>
</dbReference>
<dbReference type="GO" id="GO:0003700">
    <property type="term" value="F:DNA-binding transcription factor activity"/>
    <property type="evidence" value="ECO:0007669"/>
    <property type="project" value="InterPro"/>
</dbReference>
<keyword evidence="2" id="KW-0238">DNA-binding</keyword>
<feature type="domain" description="HTH gntR-type" evidence="4">
    <location>
        <begin position="13"/>
        <end position="81"/>
    </location>
</feature>
<dbReference type="InterPro" id="IPR008920">
    <property type="entry name" value="TF_FadR/GntR_C"/>
</dbReference>
<dbReference type="PANTHER" id="PTHR43537">
    <property type="entry name" value="TRANSCRIPTIONAL REGULATOR, GNTR FAMILY"/>
    <property type="match status" value="1"/>
</dbReference>
<dbReference type="GO" id="GO:0003677">
    <property type="term" value="F:DNA binding"/>
    <property type="evidence" value="ECO:0007669"/>
    <property type="project" value="UniProtKB-KW"/>
</dbReference>
<dbReference type="AlphaFoldDB" id="W7Y9D9"/>
<dbReference type="Pfam" id="PF00392">
    <property type="entry name" value="GntR"/>
    <property type="match status" value="1"/>
</dbReference>
<evidence type="ECO:0000256" key="3">
    <source>
        <dbReference type="ARBA" id="ARBA00023163"/>
    </source>
</evidence>
<dbReference type="InterPro" id="IPR011711">
    <property type="entry name" value="GntR_C"/>
</dbReference>
<dbReference type="PANTHER" id="PTHR43537:SF5">
    <property type="entry name" value="UXU OPERON TRANSCRIPTIONAL REGULATOR"/>
    <property type="match status" value="1"/>
</dbReference>
<keyword evidence="6" id="KW-1185">Reference proteome</keyword>
<dbReference type="Gene3D" id="1.20.120.530">
    <property type="entry name" value="GntR ligand-binding domain-like"/>
    <property type="match status" value="1"/>
</dbReference>
<dbReference type="SUPFAM" id="SSF46785">
    <property type="entry name" value="Winged helix' DNA-binding domain"/>
    <property type="match status" value="1"/>
</dbReference>
<proteinExistence type="predicted"/>
<name>W7Y9D9_9BACT</name>
<dbReference type="InterPro" id="IPR000524">
    <property type="entry name" value="Tscrpt_reg_HTH_GntR"/>
</dbReference>
<protein>
    <submittedName>
        <fullName evidence="5">L-lactate utilization operon repressor</fullName>
    </submittedName>
</protein>
<comment type="caution">
    <text evidence="5">The sequence shown here is derived from an EMBL/GenBank/DDBJ whole genome shotgun (WGS) entry which is preliminary data.</text>
</comment>
<evidence type="ECO:0000313" key="6">
    <source>
        <dbReference type="Proteomes" id="UP000019402"/>
    </source>
</evidence>
<dbReference type="Gene3D" id="1.10.10.10">
    <property type="entry name" value="Winged helix-like DNA-binding domain superfamily/Winged helix DNA-binding domain"/>
    <property type="match status" value="1"/>
</dbReference>